<dbReference type="SUPFAM" id="SSF54285">
    <property type="entry name" value="MoaD/ThiS"/>
    <property type="match status" value="1"/>
</dbReference>
<dbReference type="EMBL" id="JAUQTB010000001">
    <property type="protein sequence ID" value="MDO7904913.1"/>
    <property type="molecule type" value="Genomic_DNA"/>
</dbReference>
<organism evidence="1 2">
    <name type="scientific">Paenibacillus lacisoli</name>
    <dbReference type="NCBI Taxonomy" id="3064525"/>
    <lineage>
        <taxon>Bacteria</taxon>
        <taxon>Bacillati</taxon>
        <taxon>Bacillota</taxon>
        <taxon>Bacilli</taxon>
        <taxon>Bacillales</taxon>
        <taxon>Paenibacillaceae</taxon>
        <taxon>Paenibacillus</taxon>
    </lineage>
</organism>
<dbReference type="Gene3D" id="3.10.20.30">
    <property type="match status" value="1"/>
</dbReference>
<dbReference type="InterPro" id="IPR016155">
    <property type="entry name" value="Mopterin_synth/thiamin_S_b"/>
</dbReference>
<name>A0ABT9C8I5_9BACL</name>
<evidence type="ECO:0000313" key="1">
    <source>
        <dbReference type="EMBL" id="MDO7904913.1"/>
    </source>
</evidence>
<dbReference type="Proteomes" id="UP001240171">
    <property type="component" value="Unassembled WGS sequence"/>
</dbReference>
<dbReference type="NCBIfam" id="TIGR01683">
    <property type="entry name" value="thiS"/>
    <property type="match status" value="1"/>
</dbReference>
<dbReference type="RefSeq" id="WP_305022110.1">
    <property type="nucleotide sequence ID" value="NZ_JAUQTB010000001.1"/>
</dbReference>
<dbReference type="InterPro" id="IPR003749">
    <property type="entry name" value="ThiS/MoaD-like"/>
</dbReference>
<gene>
    <name evidence="1" type="primary">thiS</name>
    <name evidence="1" type="ORF">Q5741_00630</name>
</gene>
<keyword evidence="2" id="KW-1185">Reference proteome</keyword>
<reference evidence="1 2" key="1">
    <citation type="submission" date="2023-07" db="EMBL/GenBank/DDBJ databases">
        <title>Paenibacillus sp. JX-17 nov. isolated from soil.</title>
        <authorList>
            <person name="Wan Y."/>
            <person name="Liu B."/>
        </authorList>
    </citation>
    <scope>NUCLEOTIDE SEQUENCE [LARGE SCALE GENOMIC DNA]</scope>
    <source>
        <strain evidence="1 2">JX-17</strain>
    </source>
</reference>
<evidence type="ECO:0000313" key="2">
    <source>
        <dbReference type="Proteomes" id="UP001240171"/>
    </source>
</evidence>
<dbReference type="CDD" id="cd00565">
    <property type="entry name" value="Ubl_ThiS"/>
    <property type="match status" value="1"/>
</dbReference>
<dbReference type="PANTHER" id="PTHR34472:SF1">
    <property type="entry name" value="SULFUR CARRIER PROTEIN THIS"/>
    <property type="match status" value="1"/>
</dbReference>
<proteinExistence type="predicted"/>
<dbReference type="InterPro" id="IPR012675">
    <property type="entry name" value="Beta-grasp_dom_sf"/>
</dbReference>
<sequence length="67" mass="7450">MKLLVNGKEIEFASHINNVEKLLQELGLTVRTVVVELNRSILVRDQHGEAQLKDGDELEIVHFVGGG</sequence>
<accession>A0ABT9C8I5</accession>
<dbReference type="PANTHER" id="PTHR34472">
    <property type="entry name" value="SULFUR CARRIER PROTEIN THIS"/>
    <property type="match status" value="1"/>
</dbReference>
<dbReference type="InterPro" id="IPR010035">
    <property type="entry name" value="Thi_S"/>
</dbReference>
<protein>
    <submittedName>
        <fullName evidence="1">Sulfur carrier protein ThiS</fullName>
    </submittedName>
</protein>
<comment type="caution">
    <text evidence="1">The sequence shown here is derived from an EMBL/GenBank/DDBJ whole genome shotgun (WGS) entry which is preliminary data.</text>
</comment>
<dbReference type="Pfam" id="PF02597">
    <property type="entry name" value="ThiS"/>
    <property type="match status" value="1"/>
</dbReference>